<accession>A0ABR4A1J8</accession>
<sequence>MAPLLSSLHMRNFSFPLHGELLTQSTTSVMQLQTQWRNPGEILSLLLLLAPDVIQRSIAQLAGQRLTPVAFSFGWVAYSVSALLTTIGDRRLMPSADYKSKVIVAKSGHIRQNESWVIGRLLRDFERRQSPLVADKSSEHWEALRVSIFKIIPGSEPGRPIHDYVWFSGLGIILLQLGLAVVPLCLSGEWPVLVITTCGTLVALSHGALAQWREEKWECPKTGSPTVTITQGNGSRHAMVILGSDSGLHLEILARSDGNLSSSFSTRIGTAVQAMLWMVLLITVAGLKQGSWYLLAIGTIGMLHNIFVAQSPRQPKAFGIHTELVATISEKKVSKVLAKVEEQYPLVGLSLLPVFYPAGFRAPQDEKKFWKEASKRRHKAIANICLDESNANANVQEQKGRVEERQRACVSAVHQPSKDASDDLNVVDDTLRGTNSEDG</sequence>
<proteinExistence type="predicted"/>
<keyword evidence="3" id="KW-1185">Reference proteome</keyword>
<gene>
    <name evidence="2" type="ORF">N7G274_007240</name>
</gene>
<comment type="caution">
    <text evidence="2">The sequence shown here is derived from an EMBL/GenBank/DDBJ whole genome shotgun (WGS) entry which is preliminary data.</text>
</comment>
<evidence type="ECO:0000313" key="3">
    <source>
        <dbReference type="Proteomes" id="UP001590950"/>
    </source>
</evidence>
<dbReference type="Proteomes" id="UP001590950">
    <property type="component" value="Unassembled WGS sequence"/>
</dbReference>
<reference evidence="2 3" key="1">
    <citation type="submission" date="2024-09" db="EMBL/GenBank/DDBJ databases">
        <title>Rethinking Asexuality: The Enigmatic Case of Functional Sexual Genes in Lepraria (Stereocaulaceae).</title>
        <authorList>
            <person name="Doellman M."/>
            <person name="Sun Y."/>
            <person name="Barcenas-Pena A."/>
            <person name="Lumbsch H.T."/>
            <person name="Grewe F."/>
        </authorList>
    </citation>
    <scope>NUCLEOTIDE SEQUENCE [LARGE SCALE GENOMIC DNA]</scope>
    <source>
        <strain evidence="2 3">Mercado 3170</strain>
    </source>
</reference>
<feature type="region of interest" description="Disordered" evidence="1">
    <location>
        <begin position="406"/>
        <end position="439"/>
    </location>
</feature>
<name>A0ABR4A1J8_9LECA</name>
<evidence type="ECO:0000313" key="2">
    <source>
        <dbReference type="EMBL" id="KAL2039839.1"/>
    </source>
</evidence>
<protein>
    <submittedName>
        <fullName evidence="2">Uncharacterized protein</fullName>
    </submittedName>
</protein>
<evidence type="ECO:0000256" key="1">
    <source>
        <dbReference type="SAM" id="MobiDB-lite"/>
    </source>
</evidence>
<dbReference type="EMBL" id="JBEFKJ010000023">
    <property type="protein sequence ID" value="KAL2039839.1"/>
    <property type="molecule type" value="Genomic_DNA"/>
</dbReference>
<organism evidence="2 3">
    <name type="scientific">Stereocaulon virgatum</name>
    <dbReference type="NCBI Taxonomy" id="373712"/>
    <lineage>
        <taxon>Eukaryota</taxon>
        <taxon>Fungi</taxon>
        <taxon>Dikarya</taxon>
        <taxon>Ascomycota</taxon>
        <taxon>Pezizomycotina</taxon>
        <taxon>Lecanoromycetes</taxon>
        <taxon>OSLEUM clade</taxon>
        <taxon>Lecanoromycetidae</taxon>
        <taxon>Lecanorales</taxon>
        <taxon>Lecanorineae</taxon>
        <taxon>Stereocaulaceae</taxon>
        <taxon>Stereocaulon</taxon>
    </lineage>
</organism>